<evidence type="ECO:0000313" key="10">
    <source>
        <dbReference type="Proteomes" id="UP000054172"/>
    </source>
</evidence>
<sequence>MQRIDTQDELRRMLAAHRELGHSVGLVPTMGALHAGHASLIRRAVEENAVVVVSDFVNPTQFNNPSDLRNYPRTLDQDARLVEMLGATFLFAPSVQEMYPSPDTRVFNLAPLDTVMEGARRPGHFNGVAQIVSKLLELVLPDRAYFGEKDYQQLLIVKQMVRQLGLPSQIVGCPIVREADGLAMSSRNLLLSPECRKAAPSISAALRNALPILSAQGVDAAKQKIANDINATTALRVEYVEMADPETLAPVHEYAPGHAMAFVAVQAGSVRLIDNWKY</sequence>
<comment type="subcellular location">
    <subcellularLocation>
        <location evidence="8">Cytoplasm</location>
    </subcellularLocation>
</comment>
<feature type="binding site" evidence="8">
    <location>
        <position position="153"/>
    </location>
    <ligand>
        <name>(R)-pantoate</name>
        <dbReference type="ChEBI" id="CHEBI:15980"/>
    </ligand>
</feature>
<accession>A0A0Q4AWC9</accession>
<feature type="active site" description="Proton donor" evidence="8">
    <location>
        <position position="37"/>
    </location>
</feature>
<evidence type="ECO:0000313" key="9">
    <source>
        <dbReference type="EMBL" id="KQM08115.1"/>
    </source>
</evidence>
<dbReference type="Pfam" id="PF02569">
    <property type="entry name" value="Pantoate_ligase"/>
    <property type="match status" value="1"/>
</dbReference>
<feature type="binding site" evidence="8">
    <location>
        <begin position="30"/>
        <end position="37"/>
    </location>
    <ligand>
        <name>ATP</name>
        <dbReference type="ChEBI" id="CHEBI:30616"/>
    </ligand>
</feature>
<feature type="binding site" evidence="8">
    <location>
        <position position="61"/>
    </location>
    <ligand>
        <name>(R)-pantoate</name>
        <dbReference type="ChEBI" id="CHEBI:15980"/>
    </ligand>
</feature>
<dbReference type="GO" id="GO:0005524">
    <property type="term" value="F:ATP binding"/>
    <property type="evidence" value="ECO:0007669"/>
    <property type="project" value="UniProtKB-KW"/>
</dbReference>
<feature type="binding site" evidence="8">
    <location>
        <begin position="184"/>
        <end position="187"/>
    </location>
    <ligand>
        <name>ATP</name>
        <dbReference type="ChEBI" id="CHEBI:30616"/>
    </ligand>
</feature>
<dbReference type="InterPro" id="IPR014729">
    <property type="entry name" value="Rossmann-like_a/b/a_fold"/>
</dbReference>
<evidence type="ECO:0000256" key="1">
    <source>
        <dbReference type="ARBA" id="ARBA00004990"/>
    </source>
</evidence>
<dbReference type="Gene3D" id="3.30.1300.10">
    <property type="entry name" value="Pantoate-beta-alanine ligase, C-terminal domain"/>
    <property type="match status" value="1"/>
</dbReference>
<dbReference type="SUPFAM" id="SSF52374">
    <property type="entry name" value="Nucleotidylyl transferase"/>
    <property type="match status" value="1"/>
</dbReference>
<dbReference type="NCBIfam" id="TIGR00018">
    <property type="entry name" value="panC"/>
    <property type="match status" value="1"/>
</dbReference>
<comment type="miscellaneous">
    <text evidence="8">The reaction proceeds by a bi uni uni bi ping pong mechanism.</text>
</comment>
<comment type="catalytic activity">
    <reaction evidence="7 8">
        <text>(R)-pantoate + beta-alanine + ATP = (R)-pantothenate + AMP + diphosphate + H(+)</text>
        <dbReference type="Rhea" id="RHEA:10912"/>
        <dbReference type="ChEBI" id="CHEBI:15378"/>
        <dbReference type="ChEBI" id="CHEBI:15980"/>
        <dbReference type="ChEBI" id="CHEBI:29032"/>
        <dbReference type="ChEBI" id="CHEBI:30616"/>
        <dbReference type="ChEBI" id="CHEBI:33019"/>
        <dbReference type="ChEBI" id="CHEBI:57966"/>
        <dbReference type="ChEBI" id="CHEBI:456215"/>
        <dbReference type="EC" id="6.3.2.1"/>
    </reaction>
</comment>
<keyword evidence="3 8" id="KW-0436">Ligase</keyword>
<dbReference type="GO" id="GO:0015940">
    <property type="term" value="P:pantothenate biosynthetic process"/>
    <property type="evidence" value="ECO:0007669"/>
    <property type="project" value="UniProtKB-UniRule"/>
</dbReference>
<reference evidence="9" key="1">
    <citation type="submission" date="2015-08" db="EMBL/GenBank/DDBJ databases">
        <title>Candidatus Bacteriodes Periocalifornicus.</title>
        <authorList>
            <person name="McLean J.S."/>
            <person name="Kelley S."/>
        </authorList>
    </citation>
    <scope>NUCLEOTIDE SEQUENCE [LARGE SCALE GENOMIC DNA]</scope>
    <source>
        <strain evidence="9">12B</strain>
    </source>
</reference>
<dbReference type="PATRIC" id="fig|1702214.3.peg.1410"/>
<keyword evidence="4 8" id="KW-0566">Pantothenate biosynthesis</keyword>
<evidence type="ECO:0000256" key="2">
    <source>
        <dbReference type="ARBA" id="ARBA00009256"/>
    </source>
</evidence>
<dbReference type="UniPathway" id="UPA00028">
    <property type="reaction ID" value="UER00005"/>
</dbReference>
<evidence type="ECO:0000256" key="3">
    <source>
        <dbReference type="ARBA" id="ARBA00022598"/>
    </source>
</evidence>
<keyword evidence="5 8" id="KW-0547">Nucleotide-binding</keyword>
<evidence type="ECO:0000256" key="6">
    <source>
        <dbReference type="ARBA" id="ARBA00022840"/>
    </source>
</evidence>
<organism evidence="9 10">
    <name type="scientific">Candidatus [Bacteroides] periocalifornicus</name>
    <dbReference type="NCBI Taxonomy" id="1702214"/>
    <lineage>
        <taxon>Bacteria</taxon>
        <taxon>Pseudomonadati</taxon>
        <taxon>Bacteroidota</taxon>
    </lineage>
</organism>
<evidence type="ECO:0000256" key="7">
    <source>
        <dbReference type="ARBA" id="ARBA00048258"/>
    </source>
</evidence>
<dbReference type="HAMAP" id="MF_00158">
    <property type="entry name" value="PanC"/>
    <property type="match status" value="1"/>
</dbReference>
<dbReference type="EC" id="6.3.2.1" evidence="8"/>
<evidence type="ECO:0000256" key="8">
    <source>
        <dbReference type="HAMAP-Rule" id="MF_00158"/>
    </source>
</evidence>
<dbReference type="PANTHER" id="PTHR21299">
    <property type="entry name" value="CYTIDYLATE KINASE/PANTOATE-BETA-ALANINE LIGASE"/>
    <property type="match status" value="1"/>
</dbReference>
<feature type="binding site" evidence="8">
    <location>
        <position position="176"/>
    </location>
    <ligand>
        <name>ATP</name>
        <dbReference type="ChEBI" id="CHEBI:30616"/>
    </ligand>
</feature>
<comment type="caution">
    <text evidence="9">The sequence shown here is derived from an EMBL/GenBank/DDBJ whole genome shotgun (WGS) entry which is preliminary data.</text>
</comment>
<keyword evidence="10" id="KW-1185">Reference proteome</keyword>
<dbReference type="InterPro" id="IPR042176">
    <property type="entry name" value="Pantoate_ligase_C"/>
</dbReference>
<evidence type="ECO:0000256" key="4">
    <source>
        <dbReference type="ARBA" id="ARBA00022655"/>
    </source>
</evidence>
<comment type="function">
    <text evidence="8">Catalyzes the condensation of pantoate with beta-alanine in an ATP-dependent reaction via a pantoyl-adenylate intermediate.</text>
</comment>
<feature type="binding site" evidence="8">
    <location>
        <position position="61"/>
    </location>
    <ligand>
        <name>beta-alanine</name>
        <dbReference type="ChEBI" id="CHEBI:57966"/>
    </ligand>
</feature>
<proteinExistence type="inferred from homology"/>
<protein>
    <recommendedName>
        <fullName evidence="8">Pantothenate synthetase</fullName>
        <shortName evidence="8">PS</shortName>
        <ecNumber evidence="8">6.3.2.1</ecNumber>
    </recommendedName>
    <alternativeName>
        <fullName evidence="8">Pantoate--beta-alanine ligase</fullName>
    </alternativeName>
    <alternativeName>
        <fullName evidence="8">Pantoate-activating enzyme</fullName>
    </alternativeName>
</protein>
<evidence type="ECO:0000256" key="5">
    <source>
        <dbReference type="ARBA" id="ARBA00022741"/>
    </source>
</evidence>
<dbReference type="InterPro" id="IPR003721">
    <property type="entry name" value="Pantoate_ligase"/>
</dbReference>
<dbReference type="CDD" id="cd00560">
    <property type="entry name" value="PanC"/>
    <property type="match status" value="1"/>
</dbReference>
<keyword evidence="8" id="KW-0963">Cytoplasm</keyword>
<dbReference type="GO" id="GO:0005829">
    <property type="term" value="C:cytosol"/>
    <property type="evidence" value="ECO:0007669"/>
    <property type="project" value="TreeGrafter"/>
</dbReference>
<comment type="pathway">
    <text evidence="1 8">Cofactor biosynthesis; (R)-pantothenate biosynthesis; (R)-pantothenate from (R)-pantoate and beta-alanine: step 1/1.</text>
</comment>
<name>A0A0Q4AWC9_9BACT</name>
<dbReference type="EMBL" id="LIIK01000070">
    <property type="protein sequence ID" value="KQM08115.1"/>
    <property type="molecule type" value="Genomic_DNA"/>
</dbReference>
<comment type="similarity">
    <text evidence="2 8">Belongs to the pantothenate synthetase family.</text>
</comment>
<dbReference type="Proteomes" id="UP000054172">
    <property type="component" value="Unassembled WGS sequence"/>
</dbReference>
<gene>
    <name evidence="8" type="primary">panC</name>
    <name evidence="9" type="ORF">AL399_09090</name>
</gene>
<dbReference type="GO" id="GO:0004592">
    <property type="term" value="F:pantoate-beta-alanine ligase activity"/>
    <property type="evidence" value="ECO:0007669"/>
    <property type="project" value="UniProtKB-UniRule"/>
</dbReference>
<feature type="binding site" evidence="8">
    <location>
        <begin position="147"/>
        <end position="150"/>
    </location>
    <ligand>
        <name>ATP</name>
        <dbReference type="ChEBI" id="CHEBI:30616"/>
    </ligand>
</feature>
<dbReference type="STRING" id="1702214.AL399_09090"/>
<dbReference type="AlphaFoldDB" id="A0A0Q4AWC9"/>
<keyword evidence="6 8" id="KW-0067">ATP-binding</keyword>
<dbReference type="Gene3D" id="3.40.50.620">
    <property type="entry name" value="HUPs"/>
    <property type="match status" value="1"/>
</dbReference>
<comment type="subunit">
    <text evidence="8">Homodimer.</text>
</comment>
<dbReference type="PANTHER" id="PTHR21299:SF1">
    <property type="entry name" value="PANTOATE--BETA-ALANINE LIGASE"/>
    <property type="match status" value="1"/>
</dbReference>